<proteinExistence type="predicted"/>
<evidence type="ECO:0000313" key="3">
    <source>
        <dbReference type="Proteomes" id="UP000627292"/>
    </source>
</evidence>
<dbReference type="InterPro" id="IPR019861">
    <property type="entry name" value="PorP/SprF_Bacteroidetes"/>
</dbReference>
<dbReference type="RefSeq" id="WP_188956100.1">
    <property type="nucleotide sequence ID" value="NZ_BMIB01000004.1"/>
</dbReference>
<dbReference type="Proteomes" id="UP000627292">
    <property type="component" value="Unassembled WGS sequence"/>
</dbReference>
<reference evidence="2" key="1">
    <citation type="journal article" date="2014" name="Int. J. Syst. Evol. Microbiol.">
        <title>Complete genome sequence of Corynebacterium casei LMG S-19264T (=DSM 44701T), isolated from a smear-ripened cheese.</title>
        <authorList>
            <consortium name="US DOE Joint Genome Institute (JGI-PGF)"/>
            <person name="Walter F."/>
            <person name="Albersmeier A."/>
            <person name="Kalinowski J."/>
            <person name="Ruckert C."/>
        </authorList>
    </citation>
    <scope>NUCLEOTIDE SEQUENCE</scope>
    <source>
        <strain evidence="2">CGMCC 1.15290</strain>
    </source>
</reference>
<dbReference type="NCBIfam" id="TIGR03519">
    <property type="entry name" value="T9SS_PorP_fam"/>
    <property type="match status" value="1"/>
</dbReference>
<dbReference type="Pfam" id="PF11751">
    <property type="entry name" value="PorP_SprF"/>
    <property type="match status" value="1"/>
</dbReference>
<keyword evidence="3" id="KW-1185">Reference proteome</keyword>
<name>A0A917MZS2_9BACT</name>
<accession>A0A917MZS2</accession>
<protein>
    <submittedName>
        <fullName evidence="2">Membrane protein</fullName>
    </submittedName>
</protein>
<sequence length="338" mass="36909">MRTRRILISTSLALLVGTAANQLKAQDPHYTQYYIYPSWLNPALTGVFDGDVRVSGIYRSQWGNVTSPYKTPGISADFNTSRNASFGVSALQQRAGDGGYSYSTAYGSFAFSGVRFGRNGYHRLNLGLQAGIIQKKFDPTKASFGNQYNPATGEFDPGMAAGESFARTASTNFDAGAGVLYFDATPGKKANLFAGFSVSHLTRPADKFMEKSEEAKLAMRYTFHAGVRIMLSETMSITPNALYMKQGSAQEKMIGAFLQSRATETTDVMLGANLRLNDAISPFVGFTYKDWVLGASYDINTSDLGKIARGANSFELSLSTIIRKKVKTEEVEFVCPRL</sequence>
<keyword evidence="1" id="KW-0732">Signal</keyword>
<gene>
    <name evidence="2" type="primary">porP</name>
    <name evidence="2" type="ORF">GCM10011379_42380</name>
</gene>
<reference evidence="2" key="2">
    <citation type="submission" date="2020-09" db="EMBL/GenBank/DDBJ databases">
        <authorList>
            <person name="Sun Q."/>
            <person name="Zhou Y."/>
        </authorList>
    </citation>
    <scope>NUCLEOTIDE SEQUENCE</scope>
    <source>
        <strain evidence="2">CGMCC 1.15290</strain>
    </source>
</reference>
<feature type="signal peptide" evidence="1">
    <location>
        <begin position="1"/>
        <end position="25"/>
    </location>
</feature>
<dbReference type="AlphaFoldDB" id="A0A917MZS2"/>
<organism evidence="2 3">
    <name type="scientific">Filimonas zeae</name>
    <dbReference type="NCBI Taxonomy" id="1737353"/>
    <lineage>
        <taxon>Bacteria</taxon>
        <taxon>Pseudomonadati</taxon>
        <taxon>Bacteroidota</taxon>
        <taxon>Chitinophagia</taxon>
        <taxon>Chitinophagales</taxon>
        <taxon>Chitinophagaceae</taxon>
        <taxon>Filimonas</taxon>
    </lineage>
</organism>
<evidence type="ECO:0000256" key="1">
    <source>
        <dbReference type="SAM" id="SignalP"/>
    </source>
</evidence>
<feature type="chain" id="PRO_5037226612" evidence="1">
    <location>
        <begin position="26"/>
        <end position="338"/>
    </location>
</feature>
<evidence type="ECO:0000313" key="2">
    <source>
        <dbReference type="EMBL" id="GGH76876.1"/>
    </source>
</evidence>
<dbReference type="EMBL" id="BMIB01000004">
    <property type="protein sequence ID" value="GGH76876.1"/>
    <property type="molecule type" value="Genomic_DNA"/>
</dbReference>
<comment type="caution">
    <text evidence="2">The sequence shown here is derived from an EMBL/GenBank/DDBJ whole genome shotgun (WGS) entry which is preliminary data.</text>
</comment>